<dbReference type="InterPro" id="IPR019594">
    <property type="entry name" value="Glu/Gly-bd"/>
</dbReference>
<comment type="caution">
    <text evidence="15">The sequence shown here is derived from an EMBL/GenBank/DDBJ whole genome shotgun (WGS) entry which is preliminary data.</text>
</comment>
<keyword evidence="5 13" id="KW-0812">Transmembrane</keyword>
<feature type="transmembrane region" description="Helical" evidence="13">
    <location>
        <begin position="455"/>
        <end position="475"/>
    </location>
</feature>
<evidence type="ECO:0000256" key="11">
    <source>
        <dbReference type="ARBA" id="ARBA00023286"/>
    </source>
</evidence>
<evidence type="ECO:0000256" key="6">
    <source>
        <dbReference type="ARBA" id="ARBA00022989"/>
    </source>
</evidence>
<keyword evidence="12" id="KW-0407">Ion channel</keyword>
<evidence type="ECO:0000256" key="3">
    <source>
        <dbReference type="ARBA" id="ARBA00022448"/>
    </source>
</evidence>
<dbReference type="Pfam" id="PF00060">
    <property type="entry name" value="Lig_chan"/>
    <property type="match status" value="1"/>
</dbReference>
<evidence type="ECO:0000313" key="15">
    <source>
        <dbReference type="EMBL" id="KAJ9585426.1"/>
    </source>
</evidence>
<dbReference type="InterPro" id="IPR052192">
    <property type="entry name" value="Insect_Ionotropic_Sensory_Rcpt"/>
</dbReference>
<dbReference type="PANTHER" id="PTHR42643:SF30">
    <property type="entry name" value="IONOTROPIC RECEPTOR 40A-RELATED"/>
    <property type="match status" value="1"/>
</dbReference>
<gene>
    <name evidence="15" type="ORF">L9F63_002773</name>
</gene>
<dbReference type="SMART" id="SM00079">
    <property type="entry name" value="PBPe"/>
    <property type="match status" value="1"/>
</dbReference>
<evidence type="ECO:0000256" key="7">
    <source>
        <dbReference type="ARBA" id="ARBA00023065"/>
    </source>
</evidence>
<dbReference type="PANTHER" id="PTHR42643">
    <property type="entry name" value="IONOTROPIC RECEPTOR 20A-RELATED"/>
    <property type="match status" value="1"/>
</dbReference>
<dbReference type="AlphaFoldDB" id="A0AAD7ZRN5"/>
<keyword evidence="7" id="KW-0406">Ion transport</keyword>
<dbReference type="SUPFAM" id="SSF53850">
    <property type="entry name" value="Periplasmic binding protein-like II"/>
    <property type="match status" value="1"/>
</dbReference>
<evidence type="ECO:0000256" key="8">
    <source>
        <dbReference type="ARBA" id="ARBA00023136"/>
    </source>
</evidence>
<keyword evidence="3" id="KW-0813">Transport</keyword>
<reference evidence="15" key="1">
    <citation type="journal article" date="2023" name="IScience">
        <title>Live-bearing cockroach genome reveals convergent evolutionary mechanisms linked to viviparity in insects and beyond.</title>
        <authorList>
            <person name="Fouks B."/>
            <person name="Harrison M.C."/>
            <person name="Mikhailova A.A."/>
            <person name="Marchal E."/>
            <person name="English S."/>
            <person name="Carruthers M."/>
            <person name="Jennings E.C."/>
            <person name="Chiamaka E.L."/>
            <person name="Frigard R.A."/>
            <person name="Pippel M."/>
            <person name="Attardo G.M."/>
            <person name="Benoit J.B."/>
            <person name="Bornberg-Bauer E."/>
            <person name="Tobe S.S."/>
        </authorList>
    </citation>
    <scope>NUCLEOTIDE SEQUENCE</scope>
    <source>
        <strain evidence="15">Stay&amp;Tobe</strain>
    </source>
</reference>
<feature type="transmembrane region" description="Helical" evidence="13">
    <location>
        <begin position="275"/>
        <end position="298"/>
    </location>
</feature>
<evidence type="ECO:0000256" key="5">
    <source>
        <dbReference type="ARBA" id="ARBA00022692"/>
    </source>
</evidence>
<evidence type="ECO:0000256" key="13">
    <source>
        <dbReference type="SAM" id="Phobius"/>
    </source>
</evidence>
<proteinExistence type="inferred from homology"/>
<keyword evidence="11" id="KW-1071">Ligand-gated ion channel</keyword>
<evidence type="ECO:0000256" key="1">
    <source>
        <dbReference type="ARBA" id="ARBA00004651"/>
    </source>
</evidence>
<feature type="transmembrane region" description="Helical" evidence="13">
    <location>
        <begin position="209"/>
        <end position="231"/>
    </location>
</feature>
<evidence type="ECO:0000313" key="16">
    <source>
        <dbReference type="Proteomes" id="UP001233999"/>
    </source>
</evidence>
<accession>A0AAD7ZRN5</accession>
<evidence type="ECO:0000256" key="12">
    <source>
        <dbReference type="ARBA" id="ARBA00023303"/>
    </source>
</evidence>
<dbReference type="GO" id="GO:0015276">
    <property type="term" value="F:ligand-gated monoatomic ion channel activity"/>
    <property type="evidence" value="ECO:0007669"/>
    <property type="project" value="InterPro"/>
</dbReference>
<keyword evidence="9" id="KW-0675">Receptor</keyword>
<protein>
    <recommendedName>
        <fullName evidence="14">Ionotropic glutamate receptor C-terminal domain-containing protein</fullName>
    </recommendedName>
</protein>
<dbReference type="EMBL" id="JASPKZ010007272">
    <property type="protein sequence ID" value="KAJ9585426.1"/>
    <property type="molecule type" value="Genomic_DNA"/>
</dbReference>
<dbReference type="Proteomes" id="UP001233999">
    <property type="component" value="Unassembled WGS sequence"/>
</dbReference>
<dbReference type="Gene3D" id="3.40.190.10">
    <property type="entry name" value="Periplasmic binding protein-like II"/>
    <property type="match status" value="1"/>
</dbReference>
<keyword evidence="16" id="KW-1185">Reference proteome</keyword>
<reference evidence="15" key="2">
    <citation type="submission" date="2023-05" db="EMBL/GenBank/DDBJ databases">
        <authorList>
            <person name="Fouks B."/>
        </authorList>
    </citation>
    <scope>NUCLEOTIDE SEQUENCE</scope>
    <source>
        <strain evidence="15">Stay&amp;Tobe</strain>
        <tissue evidence="15">Testes</tissue>
    </source>
</reference>
<keyword evidence="10" id="KW-0325">Glycoprotein</keyword>
<sequence>MSNPAWLMFLTGSSVEKFFLRIYIPFDCKFMVAQKNGQSFILTEIYNVGKNMPLIINHYGTWDANGTNCSKGVLYERRYHLHGITLRATTITSQPTVVLIEDETGIQSVSGYLGDIWTTVENSLNFTTAFMKANAFGVKRNDTWNGMIQDLLMNSADIAISQLTITLDRLQVVSFTAPILHDRYEFFLRKPKSSEITWKEFLEPFSTGLWFTVCGAIVFLSLILTAVNVLGRRYGKLEANEHHKYTLCNTLFYIFGIFCLQGIEAEPRATSGRLVWLTAYVSSVVLVAAYSASLISYLTRERELILFKDLKGLLQDGSFRLGVVNNSAEFDIFEKSKNPLIRKLYNKYLTRRENVFGSYDAGVEAACSSRLVFMDSSLLKQRDLHNCQLTTLPGESFPVTMTYAMAKHSPYRAIINNKLQKLKNIGAMKKLETLWLTSKVQQLNNSWDVVNFNNVVPLLVLLTVGVFIASLIVLIEKQWFKLKARKH</sequence>
<dbReference type="GO" id="GO:0005886">
    <property type="term" value="C:plasma membrane"/>
    <property type="evidence" value="ECO:0007669"/>
    <property type="project" value="UniProtKB-SubCell"/>
</dbReference>
<feature type="transmembrane region" description="Helical" evidence="13">
    <location>
        <begin position="243"/>
        <end position="263"/>
    </location>
</feature>
<keyword evidence="8 13" id="KW-0472">Membrane</keyword>
<name>A0AAD7ZRN5_DIPPU</name>
<evidence type="ECO:0000256" key="2">
    <source>
        <dbReference type="ARBA" id="ARBA00008685"/>
    </source>
</evidence>
<dbReference type="Gene3D" id="1.10.287.70">
    <property type="match status" value="1"/>
</dbReference>
<comment type="similarity">
    <text evidence="2">Belongs to the glutamate-gated ion channel (TC 1.A.10.1) family.</text>
</comment>
<keyword evidence="6 13" id="KW-1133">Transmembrane helix</keyword>
<dbReference type="InterPro" id="IPR001320">
    <property type="entry name" value="Iontro_rcpt_C"/>
</dbReference>
<dbReference type="GO" id="GO:0050906">
    <property type="term" value="P:detection of stimulus involved in sensory perception"/>
    <property type="evidence" value="ECO:0007669"/>
    <property type="project" value="UniProtKB-ARBA"/>
</dbReference>
<evidence type="ECO:0000259" key="14">
    <source>
        <dbReference type="SMART" id="SM00079"/>
    </source>
</evidence>
<evidence type="ECO:0000256" key="9">
    <source>
        <dbReference type="ARBA" id="ARBA00023170"/>
    </source>
</evidence>
<organism evidence="15 16">
    <name type="scientific">Diploptera punctata</name>
    <name type="common">Pacific beetle cockroach</name>
    <dbReference type="NCBI Taxonomy" id="6984"/>
    <lineage>
        <taxon>Eukaryota</taxon>
        <taxon>Metazoa</taxon>
        <taxon>Ecdysozoa</taxon>
        <taxon>Arthropoda</taxon>
        <taxon>Hexapoda</taxon>
        <taxon>Insecta</taxon>
        <taxon>Pterygota</taxon>
        <taxon>Neoptera</taxon>
        <taxon>Polyneoptera</taxon>
        <taxon>Dictyoptera</taxon>
        <taxon>Blattodea</taxon>
        <taxon>Blaberoidea</taxon>
        <taxon>Blaberidae</taxon>
        <taxon>Diplopterinae</taxon>
        <taxon>Diploptera</taxon>
    </lineage>
</organism>
<keyword evidence="4" id="KW-1003">Cell membrane</keyword>
<dbReference type="Pfam" id="PF10613">
    <property type="entry name" value="Lig_chan-Glu_bd"/>
    <property type="match status" value="1"/>
</dbReference>
<feature type="domain" description="Ionotropic glutamate receptor C-terminal" evidence="14">
    <location>
        <begin position="85"/>
        <end position="438"/>
    </location>
</feature>
<evidence type="ECO:0000256" key="10">
    <source>
        <dbReference type="ARBA" id="ARBA00023180"/>
    </source>
</evidence>
<comment type="subcellular location">
    <subcellularLocation>
        <location evidence="1">Cell membrane</location>
        <topology evidence="1">Multi-pass membrane protein</topology>
    </subcellularLocation>
</comment>
<evidence type="ECO:0000256" key="4">
    <source>
        <dbReference type="ARBA" id="ARBA00022475"/>
    </source>
</evidence>